<keyword evidence="6" id="KW-1185">Reference proteome</keyword>
<dbReference type="PANTHER" id="PTHR11481:SF64">
    <property type="entry name" value="FC RECEPTOR-LIKE PROTEIN 4"/>
    <property type="match status" value="1"/>
</dbReference>
<sequence>LFFFFLDAVSLHIYPNRLQFFEYEAVTFYCEGVDYCEVVHKFRGKVKSCNKTNERTAAGSSCKIKTPYTDDSGEYWYETESGTRSNIINLSVTDGPVILESPAVRVLKEETVALCCRNKIASSNFTADFYKNGYLIHGGSTGKMALQRVSELDEGLYKCNISGAGESPESWLNITGSHQHMSHSSSAATPWIICIILFTALLVAVGLYRFGKGSYWDKDSAVDGTADSFSS</sequence>
<evidence type="ECO:0000256" key="2">
    <source>
        <dbReference type="ARBA" id="ARBA00023157"/>
    </source>
</evidence>
<keyword evidence="3" id="KW-1133">Transmembrane helix</keyword>
<evidence type="ECO:0000259" key="4">
    <source>
        <dbReference type="PROSITE" id="PS50835"/>
    </source>
</evidence>
<reference evidence="5" key="2">
    <citation type="submission" date="2025-08" db="UniProtKB">
        <authorList>
            <consortium name="Ensembl"/>
        </authorList>
    </citation>
    <scope>IDENTIFICATION</scope>
</reference>
<keyword evidence="1" id="KW-0732">Signal</keyword>
<gene>
    <name evidence="5" type="primary">VDAC2</name>
</gene>
<accession>A0AAZ1Y5Q4</accession>
<feature type="transmembrane region" description="Helical" evidence="3">
    <location>
        <begin position="188"/>
        <end position="208"/>
    </location>
</feature>
<reference evidence="5" key="3">
    <citation type="submission" date="2025-09" db="UniProtKB">
        <authorList>
            <consortium name="Ensembl"/>
        </authorList>
    </citation>
    <scope>IDENTIFICATION</scope>
</reference>
<evidence type="ECO:0000313" key="6">
    <source>
        <dbReference type="Proteomes" id="UP000472276"/>
    </source>
</evidence>
<dbReference type="GO" id="GO:0009897">
    <property type="term" value="C:external side of plasma membrane"/>
    <property type="evidence" value="ECO:0007669"/>
    <property type="project" value="TreeGrafter"/>
</dbReference>
<dbReference type="Gene3D" id="2.60.40.10">
    <property type="entry name" value="Immunoglobulins"/>
    <property type="match status" value="2"/>
</dbReference>
<dbReference type="GO" id="GO:0007166">
    <property type="term" value="P:cell surface receptor signaling pathway"/>
    <property type="evidence" value="ECO:0007669"/>
    <property type="project" value="TreeGrafter"/>
</dbReference>
<dbReference type="InterPro" id="IPR013783">
    <property type="entry name" value="Ig-like_fold"/>
</dbReference>
<feature type="domain" description="Ig-like" evidence="4">
    <location>
        <begin position="96"/>
        <end position="175"/>
    </location>
</feature>
<reference evidence="6" key="1">
    <citation type="submission" date="2020-03" db="EMBL/GenBank/DDBJ databases">
        <title>Evolution of repeat sequences and sex chromosomes of tilapia species revealed by chromosome-level genomes.</title>
        <authorList>
            <person name="Xu L."/>
            <person name="Tao W."/>
            <person name="Wang D."/>
            <person name="Zhou Q."/>
        </authorList>
    </citation>
    <scope>NUCLEOTIDE SEQUENCE [LARGE SCALE GENOMIC DNA]</scope>
    <source>
        <strain evidence="6">Israel</strain>
    </source>
</reference>
<keyword evidence="3" id="KW-0812">Transmembrane</keyword>
<dbReference type="PANTHER" id="PTHR11481">
    <property type="entry name" value="IMMUNOGLOBULIN FC RECEPTOR"/>
    <property type="match status" value="1"/>
</dbReference>
<dbReference type="GO" id="GO:0006955">
    <property type="term" value="P:immune response"/>
    <property type="evidence" value="ECO:0007669"/>
    <property type="project" value="TreeGrafter"/>
</dbReference>
<name>A0AAZ1Y5Q4_OREAU</name>
<dbReference type="InterPro" id="IPR050488">
    <property type="entry name" value="Ig_Fc_receptor"/>
</dbReference>
<evidence type="ECO:0000256" key="1">
    <source>
        <dbReference type="ARBA" id="ARBA00022729"/>
    </source>
</evidence>
<dbReference type="InterPro" id="IPR036179">
    <property type="entry name" value="Ig-like_dom_sf"/>
</dbReference>
<evidence type="ECO:0000313" key="5">
    <source>
        <dbReference type="Ensembl" id="ENSOABP00000075249.1"/>
    </source>
</evidence>
<dbReference type="PROSITE" id="PS50835">
    <property type="entry name" value="IG_LIKE"/>
    <property type="match status" value="1"/>
</dbReference>
<dbReference type="SUPFAM" id="SSF48726">
    <property type="entry name" value="Immunoglobulin"/>
    <property type="match status" value="1"/>
</dbReference>
<dbReference type="Ensembl" id="ENSOABT00000080187.1">
    <property type="protein sequence ID" value="ENSOABP00000075249.1"/>
    <property type="gene ID" value="ENSOABG00000027360.1"/>
</dbReference>
<organism evidence="5 6">
    <name type="scientific">Oreochromis aureus</name>
    <name type="common">Israeli tilapia</name>
    <name type="synonym">Chromis aureus</name>
    <dbReference type="NCBI Taxonomy" id="47969"/>
    <lineage>
        <taxon>Eukaryota</taxon>
        <taxon>Metazoa</taxon>
        <taxon>Chordata</taxon>
        <taxon>Craniata</taxon>
        <taxon>Vertebrata</taxon>
        <taxon>Euteleostomi</taxon>
        <taxon>Actinopterygii</taxon>
        <taxon>Neopterygii</taxon>
        <taxon>Teleostei</taxon>
        <taxon>Neoteleostei</taxon>
        <taxon>Acanthomorphata</taxon>
        <taxon>Ovalentaria</taxon>
        <taxon>Cichlomorphae</taxon>
        <taxon>Cichliformes</taxon>
        <taxon>Cichlidae</taxon>
        <taxon>African cichlids</taxon>
        <taxon>Pseudocrenilabrinae</taxon>
        <taxon>Oreochromini</taxon>
        <taxon>Oreochromis</taxon>
    </lineage>
</organism>
<dbReference type="Proteomes" id="UP000472276">
    <property type="component" value="Unassembled WGS sequence"/>
</dbReference>
<keyword evidence="2" id="KW-1015">Disulfide bond</keyword>
<dbReference type="InterPro" id="IPR007110">
    <property type="entry name" value="Ig-like_dom"/>
</dbReference>
<evidence type="ECO:0000256" key="3">
    <source>
        <dbReference type="SAM" id="Phobius"/>
    </source>
</evidence>
<proteinExistence type="predicted"/>
<protein>
    <recommendedName>
        <fullName evidence="4">Ig-like domain-containing protein</fullName>
    </recommendedName>
</protein>
<dbReference type="GO" id="GO:0004888">
    <property type="term" value="F:transmembrane signaling receptor activity"/>
    <property type="evidence" value="ECO:0007669"/>
    <property type="project" value="TreeGrafter"/>
</dbReference>
<keyword evidence="3" id="KW-0472">Membrane</keyword>
<dbReference type="AlphaFoldDB" id="A0AAZ1Y5Q4"/>